<accession>A0A5E6WIX4</accession>
<dbReference type="AlphaFoldDB" id="A0A5E6WIX4"/>
<proteinExistence type="predicted"/>
<gene>
    <name evidence="1" type="ORF">PS624_04701</name>
</gene>
<evidence type="ECO:0000313" key="1">
    <source>
        <dbReference type="EMBL" id="VVN28337.1"/>
    </source>
</evidence>
<dbReference type="AntiFam" id="ANF00080">
    <property type="entry name" value="Shadow ORF (opposite dnaE)"/>
</dbReference>
<dbReference type="Proteomes" id="UP000326241">
    <property type="component" value="Unassembled WGS sequence"/>
</dbReference>
<reference evidence="1 2" key="1">
    <citation type="submission" date="2019-09" db="EMBL/GenBank/DDBJ databases">
        <authorList>
            <person name="Chandra G."/>
            <person name="Truman W A."/>
        </authorList>
    </citation>
    <scope>NUCLEOTIDE SEQUENCE [LARGE SCALE GENOMIC DNA]</scope>
    <source>
        <strain evidence="1">PS624</strain>
    </source>
</reference>
<organism evidence="1 2">
    <name type="scientific">Pseudomonas fluorescens</name>
    <dbReference type="NCBI Taxonomy" id="294"/>
    <lineage>
        <taxon>Bacteria</taxon>
        <taxon>Pseudomonadati</taxon>
        <taxon>Pseudomonadota</taxon>
        <taxon>Gammaproteobacteria</taxon>
        <taxon>Pseudomonadales</taxon>
        <taxon>Pseudomonadaceae</taxon>
        <taxon>Pseudomonas</taxon>
    </lineage>
</organism>
<dbReference type="EMBL" id="CABVGZ010000065">
    <property type="protein sequence ID" value="VVN28337.1"/>
    <property type="molecule type" value="Genomic_DNA"/>
</dbReference>
<evidence type="ECO:0000313" key="2">
    <source>
        <dbReference type="Proteomes" id="UP000326241"/>
    </source>
</evidence>
<sequence length="340" mass="37713">MDHPALNRPGANDGYLNHQIVELRRFQARQHRHLRPRLDLEHANGVSAADHLVGRFVFGRNRRQTQVQIAMATQQVEATTNRAEHAEGEDIHLEQAHRIEVVLVPLDDRALGHRGVLHRHQRVQRLLGNHETTGVLRQMSGEADQLSGQAQHPAQHRALRVETTLEQTLDWRRFIAPVAAAIGQCVDLIRRQAQGLGHIAYGASGVVGADHCGQCCATAAIATEHVLQDFFAAFVLEVDVDVRRFVALLRHKAFEQQRGAIRVDLGDAQGKAHRRVGRRATALTENALLAGKAHHVMYGEEVAFIAEFGDQLQLLVDLPQHLEGRALFPAPGDAFLGQLP</sequence>
<name>A0A5E6WIX4_PSEFL</name>
<protein>
    <submittedName>
        <fullName evidence="1">Uncharacterized protein</fullName>
    </submittedName>
</protein>